<gene>
    <name evidence="1" type="ORF">ACE1B6_26960</name>
</gene>
<keyword evidence="2" id="KW-1185">Reference proteome</keyword>
<dbReference type="Proteomes" id="UP001576776">
    <property type="component" value="Unassembled WGS sequence"/>
</dbReference>
<accession>A0ABV4YM47</accession>
<evidence type="ECO:0000313" key="2">
    <source>
        <dbReference type="Proteomes" id="UP001576776"/>
    </source>
</evidence>
<sequence length="58" mass="6360">MAKSSKNQTLPLDRSLYREISEVEASQYQGGAISHELTHVVQQNGVVSSQTKIIIFAA</sequence>
<name>A0ABV4YM47_9CYAN</name>
<proteinExistence type="predicted"/>
<protein>
    <submittedName>
        <fullName evidence="1">Uncharacterized protein</fullName>
    </submittedName>
</protein>
<reference evidence="1 2" key="1">
    <citation type="submission" date="2024-09" db="EMBL/GenBank/DDBJ databases">
        <title>Floridaenema gen nov. (Aerosakkonemataceae, Aerosakkonematales ord. nov., Cyanobacteria) from benthic tropical and subtropical fresh waters, with the description of four new species.</title>
        <authorList>
            <person name="Moretto J.A."/>
            <person name="Berthold D.E."/>
            <person name="Lefler F.W."/>
            <person name="Huang I.-S."/>
            <person name="Laughinghouse H. IV."/>
        </authorList>
    </citation>
    <scope>NUCLEOTIDE SEQUENCE [LARGE SCALE GENOMIC DNA]</scope>
    <source>
        <strain evidence="1 2">BLCC-F154</strain>
    </source>
</reference>
<organism evidence="1 2">
    <name type="scientific">Floridaenema fluviatile BLCC-F154</name>
    <dbReference type="NCBI Taxonomy" id="3153640"/>
    <lineage>
        <taxon>Bacteria</taxon>
        <taxon>Bacillati</taxon>
        <taxon>Cyanobacteriota</taxon>
        <taxon>Cyanophyceae</taxon>
        <taxon>Oscillatoriophycideae</taxon>
        <taxon>Aerosakkonematales</taxon>
        <taxon>Aerosakkonemataceae</taxon>
        <taxon>Floridanema</taxon>
        <taxon>Floridanema fluviatile</taxon>
    </lineage>
</organism>
<comment type="caution">
    <text evidence="1">The sequence shown here is derived from an EMBL/GenBank/DDBJ whole genome shotgun (WGS) entry which is preliminary data.</text>
</comment>
<evidence type="ECO:0000313" key="1">
    <source>
        <dbReference type="EMBL" id="MFB2938910.1"/>
    </source>
</evidence>
<dbReference type="RefSeq" id="WP_413260392.1">
    <property type="nucleotide sequence ID" value="NZ_JBHFNS010000093.1"/>
</dbReference>
<dbReference type="EMBL" id="JBHFNS010000093">
    <property type="protein sequence ID" value="MFB2938910.1"/>
    <property type="molecule type" value="Genomic_DNA"/>
</dbReference>